<name>A0A7J5DBF2_9ACTN</name>
<dbReference type="RefSeq" id="WP_151471440.1">
    <property type="nucleotide sequence ID" value="NZ_WBKG01000021.1"/>
</dbReference>
<evidence type="ECO:0000313" key="1">
    <source>
        <dbReference type="EMBL" id="KAB1986150.1"/>
    </source>
</evidence>
<organism evidence="1 2">
    <name type="scientific">Streptomyces triticiradicis</name>
    <dbReference type="NCBI Taxonomy" id="2651189"/>
    <lineage>
        <taxon>Bacteria</taxon>
        <taxon>Bacillati</taxon>
        <taxon>Actinomycetota</taxon>
        <taxon>Actinomycetes</taxon>
        <taxon>Kitasatosporales</taxon>
        <taxon>Streptomycetaceae</taxon>
        <taxon>Streptomyces</taxon>
    </lineage>
</organism>
<dbReference type="EMBL" id="WBKG01000021">
    <property type="protein sequence ID" value="KAB1986150.1"/>
    <property type="molecule type" value="Genomic_DNA"/>
</dbReference>
<keyword evidence="2" id="KW-1185">Reference proteome</keyword>
<comment type="caution">
    <text evidence="1">The sequence shown here is derived from an EMBL/GenBank/DDBJ whole genome shotgun (WGS) entry which is preliminary data.</text>
</comment>
<sequence>MRAIRIVWHASKLLVGAIVLLGLAGGFVYGAFFADNDKSSDPEKQPVPVAGDCIAADRPQPIAVSCDDPTATVEVISVLDGDSPELCQYEQAATDVLTYESVLKVGGADGIDVGDTERKTLCVKKVDAQGSVTAP</sequence>
<accession>A0A7J5DBF2</accession>
<dbReference type="Proteomes" id="UP000442990">
    <property type="component" value="Unassembled WGS sequence"/>
</dbReference>
<proteinExistence type="predicted"/>
<reference evidence="1 2" key="1">
    <citation type="submission" date="2019-09" db="EMBL/GenBank/DDBJ databases">
        <title>Isolation and identification of active actinomycetes.</title>
        <authorList>
            <person name="Yu Z."/>
            <person name="Han C."/>
            <person name="Yu B."/>
        </authorList>
    </citation>
    <scope>NUCLEOTIDE SEQUENCE [LARGE SCALE GENOMIC DNA]</scope>
    <source>
        <strain evidence="1 2">NEAU-H2</strain>
    </source>
</reference>
<dbReference type="AlphaFoldDB" id="A0A7J5DBF2"/>
<evidence type="ECO:0000313" key="2">
    <source>
        <dbReference type="Proteomes" id="UP000442990"/>
    </source>
</evidence>
<protein>
    <submittedName>
        <fullName evidence="1">Uncharacterized protein</fullName>
    </submittedName>
</protein>
<gene>
    <name evidence="1" type="ORF">F8144_23865</name>
</gene>